<dbReference type="PRINTS" id="PR00730">
    <property type="entry name" value="THERMOLYSIN"/>
</dbReference>
<dbReference type="EMBL" id="FPLD01000052">
    <property type="protein sequence ID" value="SGY97159.1"/>
    <property type="molecule type" value="Genomic_DNA"/>
</dbReference>
<feature type="chain" id="PRO_5015087330" evidence="11">
    <location>
        <begin position="26"/>
        <end position="734"/>
    </location>
</feature>
<dbReference type="PANTHER" id="PTHR33794">
    <property type="entry name" value="BACILLOLYSIN"/>
    <property type="match status" value="1"/>
</dbReference>
<keyword evidence="4" id="KW-0479">Metal-binding</keyword>
<evidence type="ECO:0000313" key="17">
    <source>
        <dbReference type="EMBL" id="ACF95879.1"/>
    </source>
</evidence>
<dbReference type="SUPFAM" id="SSF89260">
    <property type="entry name" value="Collagen-binding domain"/>
    <property type="match status" value="1"/>
</dbReference>
<dbReference type="Pfam" id="PF04151">
    <property type="entry name" value="PPC"/>
    <property type="match status" value="2"/>
</dbReference>
<evidence type="ECO:0000256" key="1">
    <source>
        <dbReference type="ARBA" id="ARBA00001947"/>
    </source>
</evidence>
<dbReference type="InterPro" id="IPR023612">
    <property type="entry name" value="Peptidase_M4"/>
</dbReference>
<dbReference type="Pfam" id="PF03413">
    <property type="entry name" value="PepSY"/>
    <property type="match status" value="1"/>
</dbReference>
<dbReference type="InterPro" id="IPR027268">
    <property type="entry name" value="Peptidase_M4/M1_CTD_sf"/>
</dbReference>
<dbReference type="InterPro" id="IPR025711">
    <property type="entry name" value="PepSY"/>
</dbReference>
<evidence type="ECO:0000256" key="6">
    <source>
        <dbReference type="ARBA" id="ARBA00022801"/>
    </source>
</evidence>
<evidence type="ECO:0000256" key="9">
    <source>
        <dbReference type="ARBA" id="ARBA00023145"/>
    </source>
</evidence>
<dbReference type="InterPro" id="IPR013856">
    <property type="entry name" value="Peptidase_M4_domain"/>
</dbReference>
<dbReference type="CDD" id="cd09597">
    <property type="entry name" value="M4_TLP"/>
    <property type="match status" value="1"/>
</dbReference>
<feature type="signal peptide" evidence="11">
    <location>
        <begin position="1"/>
        <end position="25"/>
    </location>
</feature>
<comment type="similarity">
    <text evidence="2">Belongs to the peptidase M4 family.</text>
</comment>
<feature type="domain" description="PepSY" evidence="14">
    <location>
        <begin position="162"/>
        <end position="204"/>
    </location>
</feature>
<evidence type="ECO:0000256" key="11">
    <source>
        <dbReference type="SAM" id="SignalP"/>
    </source>
</evidence>
<dbReference type="Gene3D" id="3.10.170.10">
    <property type="match status" value="1"/>
</dbReference>
<dbReference type="Gene3D" id="3.10.450.490">
    <property type="match status" value="1"/>
</dbReference>
<dbReference type="InterPro" id="IPR050728">
    <property type="entry name" value="Zinc_Metalloprotease_M4"/>
</dbReference>
<proteinExistence type="inferred from homology"/>
<evidence type="ECO:0000256" key="4">
    <source>
        <dbReference type="ARBA" id="ARBA00022723"/>
    </source>
</evidence>
<dbReference type="EC" id="3.4.24.25" evidence="17"/>
<feature type="active site" evidence="10">
    <location>
        <position position="352"/>
    </location>
</feature>
<evidence type="ECO:0000259" key="15">
    <source>
        <dbReference type="Pfam" id="PF04151"/>
    </source>
</evidence>
<dbReference type="Gene3D" id="2.60.120.380">
    <property type="match status" value="2"/>
</dbReference>
<dbReference type="OrthoDB" id="5378341at2"/>
<dbReference type="PANTHER" id="PTHR33794:SF1">
    <property type="entry name" value="BACILLOLYSIN"/>
    <property type="match status" value="1"/>
</dbReference>
<dbReference type="GO" id="GO:0006508">
    <property type="term" value="P:proteolysis"/>
    <property type="evidence" value="ECO:0007669"/>
    <property type="project" value="UniProtKB-KW"/>
</dbReference>
<evidence type="ECO:0000259" key="14">
    <source>
        <dbReference type="Pfam" id="PF03413"/>
    </source>
</evidence>
<dbReference type="GO" id="GO:0046872">
    <property type="term" value="F:metal ion binding"/>
    <property type="evidence" value="ECO:0007669"/>
    <property type="project" value="UniProtKB-KW"/>
</dbReference>
<dbReference type="BRENDA" id="3.4.24.25">
    <property type="organism ID" value="11226"/>
</dbReference>
<evidence type="ECO:0000313" key="18">
    <source>
        <dbReference type="EMBL" id="SGY97159.1"/>
    </source>
</evidence>
<evidence type="ECO:0000259" key="16">
    <source>
        <dbReference type="Pfam" id="PF07504"/>
    </source>
</evidence>
<dbReference type="InterPro" id="IPR007280">
    <property type="entry name" value="Peptidase_C_arc/bac"/>
</dbReference>
<reference evidence="17" key="1">
    <citation type="journal article" date="2009" name="Vet. Microbiol.">
        <title>Characterisation of an extracellular vibriolysin of the fish pathogen Moritella viscosa.</title>
        <authorList>
            <person name="Bjornsdottir B."/>
            <person name="Fridjonsson O.H."/>
            <person name="Magnusdottir S."/>
            <person name="Andresdottir V."/>
            <person name="Hreggvidsson G.O."/>
            <person name="Gudmundsdottir B.K."/>
        </authorList>
    </citation>
    <scope>NUCLEOTIDE SEQUENCE</scope>
    <source>
        <strain evidence="17">K58</strain>
    </source>
</reference>
<feature type="active site" description="Proton donor" evidence="10">
    <location>
        <position position="434"/>
    </location>
</feature>
<evidence type="ECO:0000256" key="8">
    <source>
        <dbReference type="ARBA" id="ARBA00023049"/>
    </source>
</evidence>
<dbReference type="Gene3D" id="1.10.390.10">
    <property type="entry name" value="Neutral Protease Domain 2"/>
    <property type="match status" value="1"/>
</dbReference>
<comment type="cofactor">
    <cofactor evidence="1">
        <name>Zn(2+)</name>
        <dbReference type="ChEBI" id="CHEBI:29105"/>
    </cofactor>
</comment>
<evidence type="ECO:0000256" key="5">
    <source>
        <dbReference type="ARBA" id="ARBA00022729"/>
    </source>
</evidence>
<keyword evidence="8" id="KW-0482">Metalloprotease</keyword>
<dbReference type="GO" id="GO:0004222">
    <property type="term" value="F:metalloendopeptidase activity"/>
    <property type="evidence" value="ECO:0007669"/>
    <property type="project" value="InterPro"/>
</dbReference>
<feature type="domain" description="FTP" evidence="16">
    <location>
        <begin position="64"/>
        <end position="113"/>
    </location>
</feature>
<feature type="domain" description="Peptidase C-terminal archaeal/bacterial" evidence="15">
    <location>
        <begin position="662"/>
        <end position="719"/>
    </location>
</feature>
<keyword evidence="5 11" id="KW-0732">Signal</keyword>
<dbReference type="InterPro" id="IPR011096">
    <property type="entry name" value="FTP_domain"/>
</dbReference>
<dbReference type="Proteomes" id="UP000183794">
    <property type="component" value="Unassembled WGS sequence"/>
</dbReference>
<evidence type="ECO:0000256" key="10">
    <source>
        <dbReference type="PIRSR" id="PIRSR623612-1"/>
    </source>
</evidence>
<dbReference type="AlphaFoldDB" id="B5AX16"/>
<dbReference type="Pfam" id="PF01447">
    <property type="entry name" value="Peptidase_M4"/>
    <property type="match status" value="1"/>
</dbReference>
<dbReference type="Pfam" id="PF02868">
    <property type="entry name" value="Peptidase_M4_C"/>
    <property type="match status" value="1"/>
</dbReference>
<sequence>MNKINKFILSTIALSILSSTTTATAAQKTNLRDNIQQLSAISSATTSITAPNTAQLLGLASNEGLSVVKTYLDSDGGVTTRYQQMFNDIPVIGDHAIISRYSDGTIKNAHGAVVYGITTDIINTTPRIAEKTALDKAKMLSAPASPLLVGDSVSVENETSKLAIWQDEDGVARLVYEISFLQHSDKPSRPYYIIDAQTGEVLKHFNNLQTADATGFGGNEKTGKYHYGTDFGYLNVGQSGNNCIMNNTNVKTINLNHGTNGSSAFSFTCPENTVKSINGAFSPLNDAHYFGGVVFDMYNDWINTAPLSFQLKMRVHYSKDYENAFWDGTAMTFGDGESYFYPLVSLDVSAHEVSHGFTEQNSGLVYEAKSGGLNEAFSDMAGEAAEFFMSGTNDWQVGAQIFKGNGALRYMDEPTRDGKSIDHQSNYNSGMDVHNTSGVYNKAFYNLATTVGWDTKKAFIVYAKANQLYWSANTNWDEAGNGVMDAACDLGYSTDEVKASLAAVGINSNASPGTSCGGTTPPDSKKILENGVTVTGLGTDSGDEIIYTMEVPAGASDIRFSMSGGNGDADLYVKLGSKPTNRIYDCRSYAVGNEESCDVTASGGTYYIRVKAYSAFSGLSLVGSYTTGSGGGNDVIDRTESNISVDRQQWKHFIQELNGGYASFTVTMSGGSGDVDLYVQHGAESSPERYDCRPYDLGNDERCTFDAPKAGTWYIDLYGYSTASDVELNIQANP</sequence>
<organism evidence="17">
    <name type="scientific">Moritella viscosa</name>
    <dbReference type="NCBI Taxonomy" id="80854"/>
    <lineage>
        <taxon>Bacteria</taxon>
        <taxon>Pseudomonadati</taxon>
        <taxon>Pseudomonadota</taxon>
        <taxon>Gammaproteobacteria</taxon>
        <taxon>Alteromonadales</taxon>
        <taxon>Moritellaceae</taxon>
        <taxon>Moritella</taxon>
    </lineage>
</organism>
<evidence type="ECO:0000259" key="13">
    <source>
        <dbReference type="Pfam" id="PF02868"/>
    </source>
</evidence>
<evidence type="ECO:0000256" key="2">
    <source>
        <dbReference type="ARBA" id="ARBA00009388"/>
    </source>
</evidence>
<keyword evidence="3" id="KW-0645">Protease</keyword>
<dbReference type="SUPFAM" id="SSF55486">
    <property type="entry name" value="Metalloproteases ('zincins'), catalytic domain"/>
    <property type="match status" value="1"/>
</dbReference>
<feature type="domain" description="Peptidase M4" evidence="12">
    <location>
        <begin position="221"/>
        <end position="359"/>
    </location>
</feature>
<dbReference type="InterPro" id="IPR001570">
    <property type="entry name" value="Peptidase_M4_C_domain"/>
</dbReference>
<name>B5AX16_9GAMM</name>
<dbReference type="Pfam" id="PF07504">
    <property type="entry name" value="FTP"/>
    <property type="match status" value="1"/>
</dbReference>
<protein>
    <submittedName>
        <fullName evidence="17">Metallopeptidase</fullName>
        <ecNumber evidence="17">3.4.24.25</ecNumber>
    </submittedName>
</protein>
<gene>
    <name evidence="17" type="primary">mvp1</name>
    <name evidence="18" type="ORF">NVI5450_1928</name>
</gene>
<reference evidence="18 19" key="2">
    <citation type="submission" date="2016-11" db="EMBL/GenBank/DDBJ databases">
        <authorList>
            <person name="Jaros S."/>
            <person name="Januszkiewicz K."/>
            <person name="Wedrychowicz H."/>
        </authorList>
    </citation>
    <scope>NUCLEOTIDE SEQUENCE [LARGE SCALE GENOMIC DNA]</scope>
    <source>
        <strain evidence="18">NVI 5450</strain>
    </source>
</reference>
<evidence type="ECO:0000256" key="7">
    <source>
        <dbReference type="ARBA" id="ARBA00022833"/>
    </source>
</evidence>
<accession>B5AX16</accession>
<evidence type="ECO:0000313" key="19">
    <source>
        <dbReference type="Proteomes" id="UP000183794"/>
    </source>
</evidence>
<dbReference type="Gene3D" id="3.10.450.40">
    <property type="match status" value="1"/>
</dbReference>
<keyword evidence="6 17" id="KW-0378">Hydrolase</keyword>
<dbReference type="MEROPS" id="M04.016"/>
<dbReference type="RefSeq" id="WP_075481105.1">
    <property type="nucleotide sequence ID" value="NZ_CAWRBC010000055.1"/>
</dbReference>
<feature type="domain" description="Peptidase M4 C-terminal" evidence="13">
    <location>
        <begin position="362"/>
        <end position="506"/>
    </location>
</feature>
<evidence type="ECO:0000256" key="3">
    <source>
        <dbReference type="ARBA" id="ARBA00022670"/>
    </source>
</evidence>
<keyword evidence="7" id="KW-0862">Zinc</keyword>
<evidence type="ECO:0000259" key="12">
    <source>
        <dbReference type="Pfam" id="PF01447"/>
    </source>
</evidence>
<dbReference type="EMBL" id="EU876833">
    <property type="protein sequence ID" value="ACF95879.1"/>
    <property type="molecule type" value="Genomic_DNA"/>
</dbReference>
<feature type="domain" description="Peptidase C-terminal archaeal/bacterial" evidence="15">
    <location>
        <begin position="545"/>
        <end position="611"/>
    </location>
</feature>
<keyword evidence="9" id="KW-0865">Zymogen</keyword>